<evidence type="ECO:0000256" key="1">
    <source>
        <dbReference type="SAM" id="MobiDB-lite"/>
    </source>
</evidence>
<protein>
    <submittedName>
        <fullName evidence="2">Uncharacterized protein</fullName>
    </submittedName>
</protein>
<dbReference type="Proteomes" id="UP000625711">
    <property type="component" value="Unassembled WGS sequence"/>
</dbReference>
<feature type="compositionally biased region" description="Basic and acidic residues" evidence="1">
    <location>
        <begin position="167"/>
        <end position="176"/>
    </location>
</feature>
<feature type="region of interest" description="Disordered" evidence="1">
    <location>
        <begin position="135"/>
        <end position="176"/>
    </location>
</feature>
<keyword evidence="3" id="KW-1185">Reference proteome</keyword>
<reference evidence="2" key="1">
    <citation type="submission" date="2020-08" db="EMBL/GenBank/DDBJ databases">
        <title>Genome sequencing and assembly of the red palm weevil Rhynchophorus ferrugineus.</title>
        <authorList>
            <person name="Dias G.B."/>
            <person name="Bergman C.M."/>
            <person name="Manee M."/>
        </authorList>
    </citation>
    <scope>NUCLEOTIDE SEQUENCE</scope>
    <source>
        <strain evidence="2">AA-2017</strain>
        <tissue evidence="2">Whole larva</tissue>
    </source>
</reference>
<proteinExistence type="predicted"/>
<feature type="compositionally biased region" description="Low complexity" evidence="1">
    <location>
        <begin position="71"/>
        <end position="87"/>
    </location>
</feature>
<gene>
    <name evidence="2" type="ORF">GWI33_019796</name>
</gene>
<evidence type="ECO:0000313" key="3">
    <source>
        <dbReference type="Proteomes" id="UP000625711"/>
    </source>
</evidence>
<accession>A0A834HTQ4</accession>
<comment type="caution">
    <text evidence="2">The sequence shown here is derived from an EMBL/GenBank/DDBJ whole genome shotgun (WGS) entry which is preliminary data.</text>
</comment>
<sequence>MPPPSTFNVIIQGEDTLNNYPETIESSKRHFALRNEKLADISTQFRVTKKTTTVEEEEEETQETARRKNIVVSVGPLSRSPRSRSPSTRGPAANGRKDSGRCSGNGGGGGSRREKADSYQSVLREGPIVVASLLEPAPSIIHDGATAGGGGGRRCNGGRPIRNPCGRFRDARAGVP</sequence>
<evidence type="ECO:0000313" key="2">
    <source>
        <dbReference type="EMBL" id="KAF7266932.1"/>
    </source>
</evidence>
<dbReference type="AlphaFoldDB" id="A0A834HTQ4"/>
<feature type="region of interest" description="Disordered" evidence="1">
    <location>
        <begin position="47"/>
        <end position="120"/>
    </location>
</feature>
<organism evidence="2 3">
    <name type="scientific">Rhynchophorus ferrugineus</name>
    <name type="common">Red palm weevil</name>
    <name type="synonym">Curculio ferrugineus</name>
    <dbReference type="NCBI Taxonomy" id="354439"/>
    <lineage>
        <taxon>Eukaryota</taxon>
        <taxon>Metazoa</taxon>
        <taxon>Ecdysozoa</taxon>
        <taxon>Arthropoda</taxon>
        <taxon>Hexapoda</taxon>
        <taxon>Insecta</taxon>
        <taxon>Pterygota</taxon>
        <taxon>Neoptera</taxon>
        <taxon>Endopterygota</taxon>
        <taxon>Coleoptera</taxon>
        <taxon>Polyphaga</taxon>
        <taxon>Cucujiformia</taxon>
        <taxon>Curculionidae</taxon>
        <taxon>Dryophthorinae</taxon>
        <taxon>Rhynchophorus</taxon>
    </lineage>
</organism>
<name>A0A834HTQ4_RHYFE</name>
<feature type="compositionally biased region" description="Gly residues" evidence="1">
    <location>
        <begin position="146"/>
        <end position="155"/>
    </location>
</feature>
<dbReference type="EMBL" id="JAACXV010014489">
    <property type="protein sequence ID" value="KAF7266932.1"/>
    <property type="molecule type" value="Genomic_DNA"/>
</dbReference>